<reference evidence="9 10" key="1">
    <citation type="submission" date="2024-06" db="EMBL/GenBank/DDBJ databases">
        <authorList>
            <person name="Kraege A."/>
            <person name="Thomma B."/>
        </authorList>
    </citation>
    <scope>NUCLEOTIDE SEQUENCE [LARGE SCALE GENOMIC DNA]</scope>
</reference>
<evidence type="ECO:0000259" key="8">
    <source>
        <dbReference type="Pfam" id="PF14500"/>
    </source>
</evidence>
<feature type="region of interest" description="Disordered" evidence="6">
    <location>
        <begin position="526"/>
        <end position="545"/>
    </location>
</feature>
<dbReference type="PANTHER" id="PTHR12891">
    <property type="entry name" value="DNA REPAIR/TRANSCRIPTION PROTEIN MET18/MMS19"/>
    <property type="match status" value="1"/>
</dbReference>
<evidence type="ECO:0000256" key="5">
    <source>
        <dbReference type="RuleBase" id="RU367072"/>
    </source>
</evidence>
<comment type="subcellular location">
    <subcellularLocation>
        <location evidence="1 5">Nucleus</location>
    </subcellularLocation>
</comment>
<dbReference type="Pfam" id="PF12460">
    <property type="entry name" value="MMS19_C"/>
    <property type="match status" value="1"/>
</dbReference>
<accession>A0ABP1G549</accession>
<proteinExistence type="inferred from homology"/>
<feature type="compositionally biased region" description="Polar residues" evidence="6">
    <location>
        <begin position="526"/>
        <end position="536"/>
    </location>
</feature>
<dbReference type="Gene3D" id="1.25.10.10">
    <property type="entry name" value="Leucine-rich Repeat Variant"/>
    <property type="match status" value="2"/>
</dbReference>
<dbReference type="EMBL" id="CAXHTA020000017">
    <property type="protein sequence ID" value="CAL5227326.1"/>
    <property type="molecule type" value="Genomic_DNA"/>
</dbReference>
<dbReference type="InterPro" id="IPR029240">
    <property type="entry name" value="MMS19_N"/>
</dbReference>
<dbReference type="InterPro" id="IPR039920">
    <property type="entry name" value="MMS19"/>
</dbReference>
<feature type="region of interest" description="Disordered" evidence="6">
    <location>
        <begin position="474"/>
        <end position="493"/>
    </location>
</feature>
<gene>
    <name evidence="9" type="primary">g10266</name>
    <name evidence="9" type="ORF">VP750_LOCUS9232</name>
</gene>
<name>A0ABP1G549_9CHLO</name>
<comment type="function">
    <text evidence="5">Key component of the cytosolic iron-sulfur protein assembly (CIA) complex, a multiprotein complex that mediates the incorporation of iron-sulfur cluster into apoproteins specifically involved in DNA metabolism and genomic integrity. In the CIA complex, MMS19 acts as an adapter between early-acting CIA components and a subset of cellular target iron-sulfur proteins.</text>
</comment>
<dbReference type="PANTHER" id="PTHR12891:SF0">
    <property type="entry name" value="MMS19 NUCLEOTIDE EXCISION REPAIR PROTEIN HOMOLOG"/>
    <property type="match status" value="1"/>
</dbReference>
<organism evidence="9 10">
    <name type="scientific">Coccomyxa viridis</name>
    <dbReference type="NCBI Taxonomy" id="1274662"/>
    <lineage>
        <taxon>Eukaryota</taxon>
        <taxon>Viridiplantae</taxon>
        <taxon>Chlorophyta</taxon>
        <taxon>core chlorophytes</taxon>
        <taxon>Trebouxiophyceae</taxon>
        <taxon>Trebouxiophyceae incertae sedis</taxon>
        <taxon>Coccomyxaceae</taxon>
        <taxon>Coccomyxa</taxon>
    </lineage>
</organism>
<dbReference type="Proteomes" id="UP001497392">
    <property type="component" value="Unassembled WGS sequence"/>
</dbReference>
<keyword evidence="3" id="KW-0677">Repeat</keyword>
<evidence type="ECO:0000313" key="10">
    <source>
        <dbReference type="Proteomes" id="UP001497392"/>
    </source>
</evidence>
<dbReference type="SUPFAM" id="SSF48371">
    <property type="entry name" value="ARM repeat"/>
    <property type="match status" value="1"/>
</dbReference>
<evidence type="ECO:0000256" key="4">
    <source>
        <dbReference type="ARBA" id="ARBA00023242"/>
    </source>
</evidence>
<dbReference type="InterPro" id="IPR011989">
    <property type="entry name" value="ARM-like"/>
</dbReference>
<protein>
    <recommendedName>
        <fullName evidence="5">MMS19 nucleotide excision repair protein</fullName>
    </recommendedName>
</protein>
<evidence type="ECO:0000313" key="9">
    <source>
        <dbReference type="EMBL" id="CAL5227326.1"/>
    </source>
</evidence>
<evidence type="ECO:0000256" key="6">
    <source>
        <dbReference type="SAM" id="MobiDB-lite"/>
    </source>
</evidence>
<feature type="domain" description="MMS19 N-terminal" evidence="8">
    <location>
        <begin position="44"/>
        <end position="311"/>
    </location>
</feature>
<keyword evidence="5" id="KW-0227">DNA damage</keyword>
<sequence length="1106" mass="116727">MYTMEAVKDEDVWNKDEGSQLFREHVEEEIRCCQSGQQSILDLVKKLGMQLTSTDEILRYKGTLLLAKVTEAAPDAWADAHEHHHLALFFTDRMADRPSFKPALSGCLALARITATTGSRLKLTDGDAAAMATALLDVDVHGKIVKDRQMCLELLVALYQGHGAELMKQSVDLLGWAVTALDGEKDPRCLLLGFQSIRELCSLYATHDPESLEHQAEEVVEVLGCYFPIIYTPPQNMTGSVSRQELAEAVQGAMAATPALAPSVVPLLLQKLSSSLRQAREDALLLLVACARSYGAAALKPHLPLIWSGLRPILTAGISGSLGPEEIAEAKGLSPHALNALDALAKAFSKERDMSMVNMVLEDSLARDLLEDAVDPTQHGGLAGSSVRLEAATPVLSVVAQSSTQAADRVSQSMLGSLMRSAEQSINAGADRSAIEFAMALIATFVQGSQRVYAAEDQQSASSSAVLNTKQGVSSLTLQPGPHSLGAAEVGSTAPHGGTAPAGILAGKGPDIAALAFRSAAACTQQQHGASSTTQPGEEATEGAETHCSSAPLAYPMHELRVLSYLLSFPATHPALPAALHQKALLAMLSAFCQSSALSVLTPSAPLEQARRTFRSEPDPDDHANIKQAVVSALETMAALGHEGLLEGIACASSSLRQQILARLTDAIPTALAEPSGAALLDVLADAELLQQAGEAACKAITATLLTAYSAHAHVQSPSGLAAGMVPDEALVQSTDRLMQLAASHAWSRQGTLAATAEHSLFQLVSSAEEGSSAPGRWLAAAPAASALSVLPPISEASRLAQVASGLVSMACSAAPPAVAELAADSVAAILNRAPTGAVDKAVDVAWGQGVLPRLKQGNRAAAMAAGKLGRALAMRAHPKSQEILEAALNLASAARSSSMRGDDDADLGSCILQGMVQPVDGTTKHRQLTNERPFWQQRTFSMASSAVVQGLGVTDGQGSREALLVCLAAMLGALPAQLVRPQWPQLMTWMVAALQPLGRRRPELQPALLSSLQEALRDPHGRTLLEGEMRELIAGLLHEAEHAQHAVQRTAALQCLQEAMQMPYALLHPLRPEVMRVLGRAVDDRKRDVRIAAVRCRHAWTAPQL</sequence>
<evidence type="ECO:0000259" key="7">
    <source>
        <dbReference type="Pfam" id="PF12460"/>
    </source>
</evidence>
<feature type="domain" description="MMS19 C-terminal" evidence="7">
    <location>
        <begin position="701"/>
        <end position="1058"/>
    </location>
</feature>
<comment type="similarity">
    <text evidence="2 5">Belongs to the MET18/MMS19 family.</text>
</comment>
<evidence type="ECO:0000256" key="1">
    <source>
        <dbReference type="ARBA" id="ARBA00004123"/>
    </source>
</evidence>
<comment type="caution">
    <text evidence="9">The sequence shown here is derived from an EMBL/GenBank/DDBJ whole genome shotgun (WGS) entry which is preliminary data.</text>
</comment>
<evidence type="ECO:0000256" key="2">
    <source>
        <dbReference type="ARBA" id="ARBA00009340"/>
    </source>
</evidence>
<evidence type="ECO:0000256" key="3">
    <source>
        <dbReference type="ARBA" id="ARBA00022737"/>
    </source>
</evidence>
<dbReference type="InterPro" id="IPR024687">
    <property type="entry name" value="MMS19_C"/>
</dbReference>
<keyword evidence="5" id="KW-0234">DNA repair</keyword>
<keyword evidence="4 5" id="KW-0539">Nucleus</keyword>
<dbReference type="InterPro" id="IPR016024">
    <property type="entry name" value="ARM-type_fold"/>
</dbReference>
<dbReference type="Pfam" id="PF14500">
    <property type="entry name" value="MMS19_N"/>
    <property type="match status" value="1"/>
</dbReference>
<keyword evidence="10" id="KW-1185">Reference proteome</keyword>